<feature type="non-terminal residue" evidence="6">
    <location>
        <position position="249"/>
    </location>
</feature>
<sequence length="249" mass="28782">MDQWPENYNAIAEFETLPEKLAEAGYNTALIGKYHLGFADKPQNGFKHWVTMAKGMMDSFYGVEMNDNGQYNTAPEHSVDYFTKKSIEFLDDHADKDEPFFLFLTYNAPYGELYPSEPEHRFSHLYSELPMDSVPREGVSPELIDWVLVRKEKMPDYDFAWYKELPEMPNNLFYMRQFYSQVSMVDDGVGKVIAKLEEKSVLDDTLVIYTADHGLSNGQHGFWGHGEDTWPSNMHRSANNIPLIISHPD</sequence>
<keyword evidence="2" id="KW-0732">Signal</keyword>
<gene>
    <name evidence="6" type="ORF">S06H3_30787</name>
</gene>
<evidence type="ECO:0000313" key="6">
    <source>
        <dbReference type="EMBL" id="GAI31213.1"/>
    </source>
</evidence>
<dbReference type="InterPro" id="IPR000917">
    <property type="entry name" value="Sulfatase_N"/>
</dbReference>
<comment type="caution">
    <text evidence="6">The sequence shown here is derived from an EMBL/GenBank/DDBJ whole genome shotgun (WGS) entry which is preliminary data.</text>
</comment>
<dbReference type="AlphaFoldDB" id="X1MIV2"/>
<dbReference type="InterPro" id="IPR017850">
    <property type="entry name" value="Alkaline_phosphatase_core_sf"/>
</dbReference>
<keyword evidence="3" id="KW-0378">Hydrolase</keyword>
<accession>X1MIV2</accession>
<proteinExistence type="inferred from homology"/>
<dbReference type="SUPFAM" id="SSF53649">
    <property type="entry name" value="Alkaline phosphatase-like"/>
    <property type="match status" value="1"/>
</dbReference>
<evidence type="ECO:0000256" key="2">
    <source>
        <dbReference type="ARBA" id="ARBA00022729"/>
    </source>
</evidence>
<name>X1MIV2_9ZZZZ</name>
<evidence type="ECO:0000256" key="3">
    <source>
        <dbReference type="ARBA" id="ARBA00022801"/>
    </source>
</evidence>
<reference evidence="6" key="1">
    <citation type="journal article" date="2014" name="Front. Microbiol.">
        <title>High frequency of phylogenetically diverse reductive dehalogenase-homologous genes in deep subseafloor sedimentary metagenomes.</title>
        <authorList>
            <person name="Kawai M."/>
            <person name="Futagami T."/>
            <person name="Toyoda A."/>
            <person name="Takaki Y."/>
            <person name="Nishi S."/>
            <person name="Hori S."/>
            <person name="Arai W."/>
            <person name="Tsubouchi T."/>
            <person name="Morono Y."/>
            <person name="Uchiyama I."/>
            <person name="Ito T."/>
            <person name="Fujiyama A."/>
            <person name="Inagaki F."/>
            <person name="Takami H."/>
        </authorList>
    </citation>
    <scope>NUCLEOTIDE SEQUENCE</scope>
    <source>
        <strain evidence="6">Expedition CK06-06</strain>
    </source>
</reference>
<dbReference type="PANTHER" id="PTHR43108">
    <property type="entry name" value="N-ACETYLGLUCOSAMINE-6-SULFATASE FAMILY MEMBER"/>
    <property type="match status" value="1"/>
</dbReference>
<dbReference type="EMBL" id="BARV01018162">
    <property type="protein sequence ID" value="GAI31213.1"/>
    <property type="molecule type" value="Genomic_DNA"/>
</dbReference>
<comment type="similarity">
    <text evidence="1">Belongs to the sulfatase family.</text>
</comment>
<protein>
    <recommendedName>
        <fullName evidence="5">Sulfatase N-terminal domain-containing protein</fullName>
    </recommendedName>
</protein>
<dbReference type="PROSITE" id="PS00149">
    <property type="entry name" value="SULFATASE_2"/>
    <property type="match status" value="1"/>
</dbReference>
<dbReference type="GO" id="GO:0016787">
    <property type="term" value="F:hydrolase activity"/>
    <property type="evidence" value="ECO:0007669"/>
    <property type="project" value="UniProtKB-KW"/>
</dbReference>
<evidence type="ECO:0000256" key="4">
    <source>
        <dbReference type="ARBA" id="ARBA00023180"/>
    </source>
</evidence>
<evidence type="ECO:0000256" key="1">
    <source>
        <dbReference type="ARBA" id="ARBA00008779"/>
    </source>
</evidence>
<dbReference type="Pfam" id="PF00884">
    <property type="entry name" value="Sulfatase"/>
    <property type="match status" value="1"/>
</dbReference>
<dbReference type="Gene3D" id="3.40.720.10">
    <property type="entry name" value="Alkaline Phosphatase, subunit A"/>
    <property type="match status" value="1"/>
</dbReference>
<keyword evidence="4" id="KW-0325">Glycoprotein</keyword>
<dbReference type="InterPro" id="IPR024607">
    <property type="entry name" value="Sulfatase_CS"/>
</dbReference>
<organism evidence="6">
    <name type="scientific">marine sediment metagenome</name>
    <dbReference type="NCBI Taxonomy" id="412755"/>
    <lineage>
        <taxon>unclassified sequences</taxon>
        <taxon>metagenomes</taxon>
        <taxon>ecological metagenomes</taxon>
    </lineage>
</organism>
<feature type="domain" description="Sulfatase N-terminal" evidence="5">
    <location>
        <begin position="13"/>
        <end position="247"/>
    </location>
</feature>
<evidence type="ECO:0000259" key="5">
    <source>
        <dbReference type="Pfam" id="PF00884"/>
    </source>
</evidence>
<dbReference type="PANTHER" id="PTHR43108:SF8">
    <property type="entry name" value="SD21168P"/>
    <property type="match status" value="1"/>
</dbReference>